<reference evidence="1 2" key="1">
    <citation type="journal article" date="2016" name="Nat. Commun.">
        <title>Thousands of microbial genomes shed light on interconnected biogeochemical processes in an aquifer system.</title>
        <authorList>
            <person name="Anantharaman K."/>
            <person name="Brown C.T."/>
            <person name="Hug L.A."/>
            <person name="Sharon I."/>
            <person name="Castelle C.J."/>
            <person name="Probst A.J."/>
            <person name="Thomas B.C."/>
            <person name="Singh A."/>
            <person name="Wilkins M.J."/>
            <person name="Karaoz U."/>
            <person name="Brodie E.L."/>
            <person name="Williams K.H."/>
            <person name="Hubbard S.S."/>
            <person name="Banfield J.F."/>
        </authorList>
    </citation>
    <scope>NUCLEOTIDE SEQUENCE [LARGE SCALE GENOMIC DNA]</scope>
</reference>
<organism evidence="1 2">
    <name type="scientific">Candidatus Buchananbacteria bacterium RIFCSPHIGHO2_02_FULL_45_11b</name>
    <dbReference type="NCBI Taxonomy" id="1797541"/>
    <lineage>
        <taxon>Bacteria</taxon>
        <taxon>Candidatus Buchananiibacteriota</taxon>
    </lineage>
</organism>
<accession>A0A1G1YFP2</accession>
<dbReference type="Proteomes" id="UP000178501">
    <property type="component" value="Unassembled WGS sequence"/>
</dbReference>
<dbReference type="AlphaFoldDB" id="A0A1G1YFP2"/>
<proteinExistence type="predicted"/>
<protein>
    <submittedName>
        <fullName evidence="1">Uncharacterized protein</fullName>
    </submittedName>
</protein>
<dbReference type="EMBL" id="MHIK01000036">
    <property type="protein sequence ID" value="OGY51099.1"/>
    <property type="molecule type" value="Genomic_DNA"/>
</dbReference>
<evidence type="ECO:0000313" key="1">
    <source>
        <dbReference type="EMBL" id="OGY51099.1"/>
    </source>
</evidence>
<name>A0A1G1YFP2_9BACT</name>
<gene>
    <name evidence="1" type="ORF">A3J65_01740</name>
</gene>
<evidence type="ECO:0000313" key="2">
    <source>
        <dbReference type="Proteomes" id="UP000178501"/>
    </source>
</evidence>
<sequence>MSEKNESDLMLDVGLANEIKLAARRAGATSADLKRLAEGDMFARVLPVIREIAKVVIKHLIDLDADPFVPKGWKVVEHQKGGPLAWDPKRVALWLSENQNNGKAIEGRLLREELKDQPVFNANLLDYLLAHPELIPDEWKGKAVFFWGTIYRNTDGNPYVRYLHWRGESGRWDWTMTGVPMTGKVSTRRPSPQTART</sequence>
<comment type="caution">
    <text evidence="1">The sequence shown here is derived from an EMBL/GenBank/DDBJ whole genome shotgun (WGS) entry which is preliminary data.</text>
</comment>